<dbReference type="Gene3D" id="3.30.565.10">
    <property type="entry name" value="Histidine kinase-like ATPase, C-terminal domain"/>
    <property type="match status" value="1"/>
</dbReference>
<keyword evidence="7 13" id="KW-0418">Kinase</keyword>
<keyword evidence="4" id="KW-0597">Phosphoprotein</keyword>
<evidence type="ECO:0000256" key="3">
    <source>
        <dbReference type="ARBA" id="ARBA00012438"/>
    </source>
</evidence>
<feature type="domain" description="Histidine kinase" evidence="11">
    <location>
        <begin position="242"/>
        <end position="447"/>
    </location>
</feature>
<sequence length="450" mass="48970">MLRRRPEWSVRTRLTLLATLVMTLLCAGFSLLILSSVHTERTTERSRRSHDANMRAITLLARGELSSVHTERGVAALQMIDPSGRVVSASPNLPEPSPMATFAPMAGRMGRTETLCDMPVFPGDCMLVSATIAPRHDGNWIGYAAAPAHPWYVSGRLMAGVLTGSVLLIGFTAAGAYRIVGRALKPVDIIRAQLSKITSTDLGHRVPVPGPRDEIHDLARAVNQTLDLLEAALQRERRFTSDASHDLRSPITAMRAQMEEALLHPDEADWPVTVTSTLDSLQRLQAIVADLLTLSRLEAGCAAAFKPLDLSDLVAHELDHRRRPLTITLDLEPAMVHGAPMELIRLLTNLLDNAERHAATTVTVSVRAENGQAVLSVTDDGPGIPDGQRERVFQRFVRLDDARVKDINGTGLGLPIARQIAEQHGGTLTVEDCEQGARLVARIPLCHAQA</sequence>
<evidence type="ECO:0000256" key="7">
    <source>
        <dbReference type="ARBA" id="ARBA00022777"/>
    </source>
</evidence>
<evidence type="ECO:0000259" key="11">
    <source>
        <dbReference type="PROSITE" id="PS50109"/>
    </source>
</evidence>
<dbReference type="RefSeq" id="WP_346109986.1">
    <property type="nucleotide sequence ID" value="NZ_BAAAMU010000052.1"/>
</dbReference>
<dbReference type="InterPro" id="IPR003661">
    <property type="entry name" value="HisK_dim/P_dom"/>
</dbReference>
<evidence type="ECO:0000256" key="9">
    <source>
        <dbReference type="ARBA" id="ARBA00023012"/>
    </source>
</evidence>
<dbReference type="PRINTS" id="PR00344">
    <property type="entry name" value="BCTRLSENSOR"/>
</dbReference>
<evidence type="ECO:0000256" key="8">
    <source>
        <dbReference type="ARBA" id="ARBA00022989"/>
    </source>
</evidence>
<evidence type="ECO:0000256" key="1">
    <source>
        <dbReference type="ARBA" id="ARBA00000085"/>
    </source>
</evidence>
<evidence type="ECO:0000256" key="2">
    <source>
        <dbReference type="ARBA" id="ARBA00004236"/>
    </source>
</evidence>
<keyword evidence="8" id="KW-1133">Transmembrane helix</keyword>
<dbReference type="CDD" id="cd00075">
    <property type="entry name" value="HATPase"/>
    <property type="match status" value="1"/>
</dbReference>
<dbReference type="Pfam" id="PF02518">
    <property type="entry name" value="HATPase_c"/>
    <property type="match status" value="1"/>
</dbReference>
<evidence type="ECO:0000313" key="14">
    <source>
        <dbReference type="Proteomes" id="UP001500064"/>
    </source>
</evidence>
<reference evidence="13 14" key="1">
    <citation type="journal article" date="2019" name="Int. J. Syst. Evol. Microbiol.">
        <title>The Global Catalogue of Microorganisms (GCM) 10K type strain sequencing project: providing services to taxonomists for standard genome sequencing and annotation.</title>
        <authorList>
            <consortium name="The Broad Institute Genomics Platform"/>
            <consortium name="The Broad Institute Genome Sequencing Center for Infectious Disease"/>
            <person name="Wu L."/>
            <person name="Ma J."/>
        </authorList>
    </citation>
    <scope>NUCLEOTIDE SEQUENCE [LARGE SCALE GENOMIC DNA]</scope>
    <source>
        <strain evidence="13 14">JCM 13929</strain>
    </source>
</reference>
<proteinExistence type="predicted"/>
<evidence type="ECO:0000256" key="4">
    <source>
        <dbReference type="ARBA" id="ARBA00022553"/>
    </source>
</evidence>
<dbReference type="SMART" id="SM00388">
    <property type="entry name" value="HisKA"/>
    <property type="match status" value="1"/>
</dbReference>
<keyword evidence="14" id="KW-1185">Reference proteome</keyword>
<dbReference type="SUPFAM" id="SSF158472">
    <property type="entry name" value="HAMP domain-like"/>
    <property type="match status" value="1"/>
</dbReference>
<organism evidence="13 14">
    <name type="scientific">Nonomuraea maheshkhaliensis</name>
    <dbReference type="NCBI Taxonomy" id="419590"/>
    <lineage>
        <taxon>Bacteria</taxon>
        <taxon>Bacillati</taxon>
        <taxon>Actinomycetota</taxon>
        <taxon>Actinomycetes</taxon>
        <taxon>Streptosporangiales</taxon>
        <taxon>Streptosporangiaceae</taxon>
        <taxon>Nonomuraea</taxon>
    </lineage>
</organism>
<dbReference type="SUPFAM" id="SSF47384">
    <property type="entry name" value="Homodimeric domain of signal transducing histidine kinase"/>
    <property type="match status" value="1"/>
</dbReference>
<dbReference type="EMBL" id="BAAAMU010000052">
    <property type="protein sequence ID" value="GAA1655494.1"/>
    <property type="molecule type" value="Genomic_DNA"/>
</dbReference>
<keyword evidence="5" id="KW-0808">Transferase</keyword>
<gene>
    <name evidence="13" type="ORF">GCM10009733_061200</name>
</gene>
<keyword evidence="6" id="KW-0812">Transmembrane</keyword>
<keyword evidence="10" id="KW-0472">Membrane</keyword>
<dbReference type="InterPro" id="IPR005467">
    <property type="entry name" value="His_kinase_dom"/>
</dbReference>
<dbReference type="GO" id="GO:0016301">
    <property type="term" value="F:kinase activity"/>
    <property type="evidence" value="ECO:0007669"/>
    <property type="project" value="UniProtKB-KW"/>
</dbReference>
<dbReference type="EC" id="2.7.13.3" evidence="3"/>
<evidence type="ECO:0000313" key="13">
    <source>
        <dbReference type="EMBL" id="GAA1655494.1"/>
    </source>
</evidence>
<dbReference type="PANTHER" id="PTHR45436">
    <property type="entry name" value="SENSOR HISTIDINE KINASE YKOH"/>
    <property type="match status" value="1"/>
</dbReference>
<dbReference type="InterPro" id="IPR036890">
    <property type="entry name" value="HATPase_C_sf"/>
</dbReference>
<evidence type="ECO:0000256" key="6">
    <source>
        <dbReference type="ARBA" id="ARBA00022692"/>
    </source>
</evidence>
<protein>
    <recommendedName>
        <fullName evidence="3">histidine kinase</fullName>
        <ecNumber evidence="3">2.7.13.3</ecNumber>
    </recommendedName>
</protein>
<dbReference type="SMART" id="SM00387">
    <property type="entry name" value="HATPase_c"/>
    <property type="match status" value="1"/>
</dbReference>
<dbReference type="PROSITE" id="PS50109">
    <property type="entry name" value="HIS_KIN"/>
    <property type="match status" value="1"/>
</dbReference>
<dbReference type="CDD" id="cd00082">
    <property type="entry name" value="HisKA"/>
    <property type="match status" value="1"/>
</dbReference>
<evidence type="ECO:0000259" key="12">
    <source>
        <dbReference type="PROSITE" id="PS50885"/>
    </source>
</evidence>
<comment type="caution">
    <text evidence="13">The sequence shown here is derived from an EMBL/GenBank/DDBJ whole genome shotgun (WGS) entry which is preliminary data.</text>
</comment>
<evidence type="ECO:0000256" key="5">
    <source>
        <dbReference type="ARBA" id="ARBA00022679"/>
    </source>
</evidence>
<accession>A0ABN2FP31</accession>
<comment type="catalytic activity">
    <reaction evidence="1">
        <text>ATP + protein L-histidine = ADP + protein N-phospho-L-histidine.</text>
        <dbReference type="EC" id="2.7.13.3"/>
    </reaction>
</comment>
<dbReference type="PANTHER" id="PTHR45436:SF5">
    <property type="entry name" value="SENSOR HISTIDINE KINASE TRCS"/>
    <property type="match status" value="1"/>
</dbReference>
<dbReference type="InterPro" id="IPR050428">
    <property type="entry name" value="TCS_sensor_his_kinase"/>
</dbReference>
<dbReference type="Gene3D" id="1.10.287.130">
    <property type="match status" value="1"/>
</dbReference>
<dbReference type="InterPro" id="IPR003660">
    <property type="entry name" value="HAMP_dom"/>
</dbReference>
<dbReference type="CDD" id="cd06225">
    <property type="entry name" value="HAMP"/>
    <property type="match status" value="1"/>
</dbReference>
<dbReference type="InterPro" id="IPR003594">
    <property type="entry name" value="HATPase_dom"/>
</dbReference>
<feature type="domain" description="HAMP" evidence="12">
    <location>
        <begin position="181"/>
        <end position="234"/>
    </location>
</feature>
<dbReference type="Pfam" id="PF00672">
    <property type="entry name" value="HAMP"/>
    <property type="match status" value="1"/>
</dbReference>
<dbReference type="SMART" id="SM00304">
    <property type="entry name" value="HAMP"/>
    <property type="match status" value="1"/>
</dbReference>
<comment type="subcellular location">
    <subcellularLocation>
        <location evidence="2">Cell membrane</location>
    </subcellularLocation>
</comment>
<dbReference type="Proteomes" id="UP001500064">
    <property type="component" value="Unassembled WGS sequence"/>
</dbReference>
<dbReference type="PROSITE" id="PS50885">
    <property type="entry name" value="HAMP"/>
    <property type="match status" value="1"/>
</dbReference>
<dbReference type="InterPro" id="IPR004358">
    <property type="entry name" value="Sig_transdc_His_kin-like_C"/>
</dbReference>
<keyword evidence="9" id="KW-0902">Two-component regulatory system</keyword>
<dbReference type="InterPro" id="IPR036097">
    <property type="entry name" value="HisK_dim/P_sf"/>
</dbReference>
<dbReference type="SUPFAM" id="SSF55874">
    <property type="entry name" value="ATPase domain of HSP90 chaperone/DNA topoisomerase II/histidine kinase"/>
    <property type="match status" value="1"/>
</dbReference>
<dbReference type="Pfam" id="PF00512">
    <property type="entry name" value="HisKA"/>
    <property type="match status" value="1"/>
</dbReference>
<evidence type="ECO:0000256" key="10">
    <source>
        <dbReference type="ARBA" id="ARBA00023136"/>
    </source>
</evidence>
<name>A0ABN2FP31_9ACTN</name>